<dbReference type="GO" id="GO:0005634">
    <property type="term" value="C:nucleus"/>
    <property type="evidence" value="ECO:0007669"/>
    <property type="project" value="UniProtKB-SubCell"/>
</dbReference>
<evidence type="ECO:0000256" key="7">
    <source>
        <dbReference type="ARBA" id="ARBA00022679"/>
    </source>
</evidence>
<evidence type="ECO:0000256" key="1">
    <source>
        <dbReference type="ARBA" id="ARBA00004123"/>
    </source>
</evidence>
<evidence type="ECO:0000256" key="9">
    <source>
        <dbReference type="ARBA" id="ARBA00023242"/>
    </source>
</evidence>
<dbReference type="Ensembl" id="ENSCSAVT00000006340.1">
    <property type="protein sequence ID" value="ENSCSAVP00000006261.1"/>
    <property type="gene ID" value="ENSCSAVG00000003742.1"/>
</dbReference>
<dbReference type="AlphaFoldDB" id="H2YLQ9"/>
<dbReference type="OMA" id="CFLGIWP"/>
<evidence type="ECO:0000256" key="3">
    <source>
        <dbReference type="ARBA" id="ARBA00011914"/>
    </source>
</evidence>
<dbReference type="EC" id="2.1.1.60" evidence="3"/>
<dbReference type="HOGENOM" id="CLU_057006_2_0_1"/>
<keyword evidence="8" id="KW-0949">S-adenosyl-L-methionine</keyword>
<dbReference type="GO" id="GO:0032259">
    <property type="term" value="P:methylation"/>
    <property type="evidence" value="ECO:0007669"/>
    <property type="project" value="UniProtKB-KW"/>
</dbReference>
<dbReference type="FunCoup" id="H2YLQ9">
    <property type="interactions" value="42"/>
</dbReference>
<protein>
    <recommendedName>
        <fullName evidence="4">Calmodulin-lysine N-methyltransferase</fullName>
        <ecNumber evidence="3">2.1.1.60</ecNumber>
    </recommendedName>
</protein>
<evidence type="ECO:0000256" key="4">
    <source>
        <dbReference type="ARBA" id="ARBA00020594"/>
    </source>
</evidence>
<sequence>MSKNKARWQLLKNAVVDKKVAGIGDFVLSQSVRSFFSFNLFVKTKCNCVGEGCNPRAKDKTDCLWYAYTCDTLPYSKEIWVRHPDQRINLKEVTSFNNTGNVCIWPTEEVMAYYCISHIAKFHNKSIIELGGGSSSLAGMCVAFNSWSTEVVVTDGNSKCVDTLNDVIKMNKVSKRKELSCGPQISAVELRWDLQSNFSQYHHAFDFVLCSDCLFFDEYRQSLVDTIYYLLKPEGTALIFAPRRGNTFSLFVKICKEKFNYVEQHNDYSQHIVDLHEEQGLKNKFYNPDLHFPILLEIKNVVVTEEVIDEMLDTAITTDC</sequence>
<evidence type="ECO:0000256" key="5">
    <source>
        <dbReference type="ARBA" id="ARBA00022490"/>
    </source>
</evidence>
<dbReference type="InterPro" id="IPR029063">
    <property type="entry name" value="SAM-dependent_MTases_sf"/>
</dbReference>
<dbReference type="InParanoid" id="H2YLQ9"/>
<evidence type="ECO:0000256" key="2">
    <source>
        <dbReference type="ARBA" id="ARBA00004496"/>
    </source>
</evidence>
<evidence type="ECO:0000313" key="11">
    <source>
        <dbReference type="Proteomes" id="UP000007875"/>
    </source>
</evidence>
<organism evidence="10 11">
    <name type="scientific">Ciona savignyi</name>
    <name type="common">Pacific transparent sea squirt</name>
    <dbReference type="NCBI Taxonomy" id="51511"/>
    <lineage>
        <taxon>Eukaryota</taxon>
        <taxon>Metazoa</taxon>
        <taxon>Chordata</taxon>
        <taxon>Tunicata</taxon>
        <taxon>Ascidiacea</taxon>
        <taxon>Phlebobranchia</taxon>
        <taxon>Cionidae</taxon>
        <taxon>Ciona</taxon>
    </lineage>
</organism>
<keyword evidence="9" id="KW-0539">Nucleus</keyword>
<reference evidence="10" key="3">
    <citation type="submission" date="2025-09" db="UniProtKB">
        <authorList>
            <consortium name="Ensembl"/>
        </authorList>
    </citation>
    <scope>IDENTIFICATION</scope>
</reference>
<dbReference type="PANTHER" id="PTHR13539:SF3">
    <property type="entry name" value="CALMODULIN-LYSINE N-METHYLTRANSFERASE"/>
    <property type="match status" value="1"/>
</dbReference>
<keyword evidence="6" id="KW-0489">Methyltransferase</keyword>
<comment type="subcellular location">
    <subcellularLocation>
        <location evidence="2">Cytoplasm</location>
    </subcellularLocation>
    <subcellularLocation>
        <location evidence="1">Nucleus</location>
    </subcellularLocation>
</comment>
<evidence type="ECO:0000256" key="6">
    <source>
        <dbReference type="ARBA" id="ARBA00022603"/>
    </source>
</evidence>
<dbReference type="Proteomes" id="UP000007875">
    <property type="component" value="Unassembled WGS sequence"/>
</dbReference>
<evidence type="ECO:0000256" key="8">
    <source>
        <dbReference type="ARBA" id="ARBA00022691"/>
    </source>
</evidence>
<dbReference type="Gene3D" id="3.40.50.150">
    <property type="entry name" value="Vaccinia Virus protein VP39"/>
    <property type="match status" value="1"/>
</dbReference>
<proteinExistence type="predicted"/>
<dbReference type="GO" id="GO:0018025">
    <property type="term" value="F:calmodulin-lysine N-methyltransferase activity"/>
    <property type="evidence" value="ECO:0007669"/>
    <property type="project" value="UniProtKB-EC"/>
</dbReference>
<dbReference type="PANTHER" id="PTHR13539">
    <property type="entry name" value="CALMODULIN-LYSINE N-METHYLTRANSFERASE"/>
    <property type="match status" value="1"/>
</dbReference>
<dbReference type="eggNOG" id="KOG3201">
    <property type="taxonomic scope" value="Eukaryota"/>
</dbReference>
<name>H2YLQ9_CIOSA</name>
<keyword evidence="5" id="KW-0963">Cytoplasm</keyword>
<dbReference type="GO" id="GO:0005737">
    <property type="term" value="C:cytoplasm"/>
    <property type="evidence" value="ECO:0007669"/>
    <property type="project" value="UniProtKB-SubCell"/>
</dbReference>
<keyword evidence="7" id="KW-0808">Transferase</keyword>
<dbReference type="InterPro" id="IPR019410">
    <property type="entry name" value="Methyltransf_16"/>
</dbReference>
<reference evidence="10" key="2">
    <citation type="submission" date="2025-08" db="UniProtKB">
        <authorList>
            <consortium name="Ensembl"/>
        </authorList>
    </citation>
    <scope>IDENTIFICATION</scope>
</reference>
<dbReference type="GeneTree" id="ENSGT00390000002168"/>
<dbReference type="SUPFAM" id="SSF53335">
    <property type="entry name" value="S-adenosyl-L-methionine-dependent methyltransferases"/>
    <property type="match status" value="1"/>
</dbReference>
<keyword evidence="11" id="KW-1185">Reference proteome</keyword>
<dbReference type="InterPro" id="IPR025800">
    <property type="entry name" value="CaM-Lys-N-MeTrfase"/>
</dbReference>
<dbReference type="Pfam" id="PF10294">
    <property type="entry name" value="Methyltransf_16"/>
    <property type="match status" value="1"/>
</dbReference>
<reference evidence="11" key="1">
    <citation type="submission" date="2003-08" db="EMBL/GenBank/DDBJ databases">
        <authorList>
            <person name="Birren B."/>
            <person name="Nusbaum C."/>
            <person name="Abebe A."/>
            <person name="Abouelleil A."/>
            <person name="Adekoya E."/>
            <person name="Ait-zahra M."/>
            <person name="Allen N."/>
            <person name="Allen T."/>
            <person name="An P."/>
            <person name="Anderson M."/>
            <person name="Anderson S."/>
            <person name="Arachchi H."/>
            <person name="Armbruster J."/>
            <person name="Bachantsang P."/>
            <person name="Baldwin J."/>
            <person name="Barry A."/>
            <person name="Bayul T."/>
            <person name="Blitshsteyn B."/>
            <person name="Bloom T."/>
            <person name="Blye J."/>
            <person name="Boguslavskiy L."/>
            <person name="Borowsky M."/>
            <person name="Boukhgalter B."/>
            <person name="Brunache A."/>
            <person name="Butler J."/>
            <person name="Calixte N."/>
            <person name="Calvo S."/>
            <person name="Camarata J."/>
            <person name="Campo K."/>
            <person name="Chang J."/>
            <person name="Cheshatsang Y."/>
            <person name="Citroen M."/>
            <person name="Collymore A."/>
            <person name="Considine T."/>
            <person name="Cook A."/>
            <person name="Cooke P."/>
            <person name="Corum B."/>
            <person name="Cuomo C."/>
            <person name="David R."/>
            <person name="Dawoe T."/>
            <person name="Degray S."/>
            <person name="Dodge S."/>
            <person name="Dooley K."/>
            <person name="Dorje P."/>
            <person name="Dorjee K."/>
            <person name="Dorris L."/>
            <person name="Duffey N."/>
            <person name="Dupes A."/>
            <person name="Elkins T."/>
            <person name="Engels R."/>
            <person name="Erickson J."/>
            <person name="Farina A."/>
            <person name="Faro S."/>
            <person name="Ferreira P."/>
            <person name="Fischer H."/>
            <person name="Fitzgerald M."/>
            <person name="Foley K."/>
            <person name="Gage D."/>
            <person name="Galagan J."/>
            <person name="Gearin G."/>
            <person name="Gnerre S."/>
            <person name="Gnirke A."/>
            <person name="Goyette A."/>
            <person name="Graham J."/>
            <person name="Grandbois E."/>
            <person name="Gyaltsen K."/>
            <person name="Hafez N."/>
            <person name="Hagopian D."/>
            <person name="Hagos B."/>
            <person name="Hall J."/>
            <person name="Hatcher B."/>
            <person name="Heller A."/>
            <person name="Higgins H."/>
            <person name="Honan T."/>
            <person name="Horn A."/>
            <person name="Houde N."/>
            <person name="Hughes L."/>
            <person name="Hulme W."/>
            <person name="Husby E."/>
            <person name="Iliev I."/>
            <person name="Jaffe D."/>
            <person name="Jones C."/>
            <person name="Kamal M."/>
            <person name="Kamat A."/>
            <person name="Kamvysselis M."/>
            <person name="Karlsson E."/>
            <person name="Kells C."/>
            <person name="Kieu A."/>
            <person name="Kisner P."/>
            <person name="Kodira C."/>
            <person name="Kulbokas E."/>
            <person name="Labutti K."/>
            <person name="Lama D."/>
            <person name="Landers T."/>
            <person name="Leger J."/>
            <person name="Levine S."/>
            <person name="Lewis D."/>
            <person name="Lewis T."/>
            <person name="Lindblad-toh K."/>
            <person name="Liu X."/>
            <person name="Lokyitsang T."/>
            <person name="Lokyitsang Y."/>
            <person name="Lucien O."/>
            <person name="Lui A."/>
            <person name="Ma L.J."/>
            <person name="Mabbitt R."/>
            <person name="Macdonald J."/>
            <person name="Maclean C."/>
            <person name="Major J."/>
            <person name="Manning J."/>
            <person name="Marabella R."/>
            <person name="Maru K."/>
            <person name="Matthews C."/>
            <person name="Mauceli E."/>
            <person name="Mccarthy M."/>
            <person name="Mcdonough S."/>
            <person name="Mcghee T."/>
            <person name="Meldrim J."/>
            <person name="Meneus L."/>
            <person name="Mesirov J."/>
            <person name="Mihalev A."/>
            <person name="Mihova T."/>
            <person name="Mikkelsen T."/>
            <person name="Mlenga V."/>
            <person name="Moru K."/>
            <person name="Mozes J."/>
            <person name="Mulrain L."/>
            <person name="Munson G."/>
            <person name="Naylor J."/>
            <person name="Newes C."/>
            <person name="Nguyen C."/>
            <person name="Nguyen N."/>
            <person name="Nguyen T."/>
            <person name="Nicol R."/>
            <person name="Nielsen C."/>
            <person name="Nizzari M."/>
            <person name="Norbu C."/>
            <person name="Norbu N."/>
            <person name="O'donnell P."/>
            <person name="Okoawo O."/>
            <person name="O'leary S."/>
            <person name="Omotosho B."/>
            <person name="O'neill K."/>
            <person name="Osman S."/>
            <person name="Parker S."/>
            <person name="Perrin D."/>
            <person name="Phunkhang P."/>
            <person name="Piqani B."/>
            <person name="Purcell S."/>
            <person name="Rachupka T."/>
            <person name="Ramasamy U."/>
            <person name="Rameau R."/>
            <person name="Ray V."/>
            <person name="Raymond C."/>
            <person name="Retta R."/>
            <person name="Richardson S."/>
            <person name="Rise C."/>
            <person name="Rodriguez J."/>
            <person name="Rogers J."/>
            <person name="Rogov P."/>
            <person name="Rutman M."/>
            <person name="Schupbach R."/>
            <person name="Seaman C."/>
            <person name="Settipalli S."/>
            <person name="Sharpe T."/>
            <person name="Sheridan J."/>
            <person name="Sherpa N."/>
            <person name="Shi J."/>
            <person name="Smirnov S."/>
            <person name="Smith C."/>
            <person name="Sougnez C."/>
            <person name="Spencer B."/>
            <person name="Stalker J."/>
            <person name="Stange-thomann N."/>
            <person name="Stavropoulos S."/>
            <person name="Stetson K."/>
            <person name="Stone C."/>
            <person name="Stone S."/>
            <person name="Stubbs M."/>
            <person name="Talamas J."/>
            <person name="Tchuinga P."/>
            <person name="Tenzing P."/>
            <person name="Tesfaye S."/>
            <person name="Theodore J."/>
            <person name="Thoulutsang Y."/>
            <person name="Topham K."/>
            <person name="Towey S."/>
            <person name="Tsamla T."/>
            <person name="Tsomo N."/>
            <person name="Vallee D."/>
            <person name="Vassiliev H."/>
            <person name="Venkataraman V."/>
            <person name="Vinson J."/>
            <person name="Vo A."/>
            <person name="Wade C."/>
            <person name="Wang S."/>
            <person name="Wangchuk T."/>
            <person name="Wangdi T."/>
            <person name="Whittaker C."/>
            <person name="Wilkinson J."/>
            <person name="Wu Y."/>
            <person name="Wyman D."/>
            <person name="Yadav S."/>
            <person name="Yang S."/>
            <person name="Yang X."/>
            <person name="Yeager S."/>
            <person name="Yee E."/>
            <person name="Young G."/>
            <person name="Zainoun J."/>
            <person name="Zembeck L."/>
            <person name="Zimmer A."/>
            <person name="Zody M."/>
            <person name="Lander E."/>
        </authorList>
    </citation>
    <scope>NUCLEOTIDE SEQUENCE [LARGE SCALE GENOMIC DNA]</scope>
</reference>
<dbReference type="STRING" id="51511.ENSCSAVP00000006261"/>
<accession>H2YLQ9</accession>
<evidence type="ECO:0000313" key="10">
    <source>
        <dbReference type="Ensembl" id="ENSCSAVP00000006261.1"/>
    </source>
</evidence>